<evidence type="ECO:0000256" key="6">
    <source>
        <dbReference type="ARBA" id="ARBA00022918"/>
    </source>
</evidence>
<dbReference type="InterPro" id="IPR043502">
    <property type="entry name" value="DNA/RNA_pol_sf"/>
</dbReference>
<comment type="caution">
    <text evidence="8">The sequence shown here is derived from an EMBL/GenBank/DDBJ whole genome shotgun (WGS) entry which is preliminary data.</text>
</comment>
<feature type="domain" description="Reverse transcriptase RNase H-like" evidence="7">
    <location>
        <begin position="1"/>
        <end position="52"/>
    </location>
</feature>
<accession>A0A8S0QBS0</accession>
<dbReference type="EMBL" id="CACTIH010001829">
    <property type="protein sequence ID" value="CAA2964838.1"/>
    <property type="molecule type" value="Genomic_DNA"/>
</dbReference>
<evidence type="ECO:0000256" key="3">
    <source>
        <dbReference type="ARBA" id="ARBA00022722"/>
    </source>
</evidence>
<evidence type="ECO:0000256" key="2">
    <source>
        <dbReference type="ARBA" id="ARBA00022695"/>
    </source>
</evidence>
<reference evidence="8 9" key="1">
    <citation type="submission" date="2019-12" db="EMBL/GenBank/DDBJ databases">
        <authorList>
            <person name="Alioto T."/>
            <person name="Alioto T."/>
            <person name="Gomez Garrido J."/>
        </authorList>
    </citation>
    <scope>NUCLEOTIDE SEQUENCE [LARGE SCALE GENOMIC DNA]</scope>
</reference>
<dbReference type="PANTHER" id="PTHR34072:SF57">
    <property type="entry name" value="RNA-DIRECTED DNA POLYMERASE"/>
    <property type="match status" value="1"/>
</dbReference>
<keyword evidence="2" id="KW-0548">Nucleotidyltransferase</keyword>
<dbReference type="AlphaFoldDB" id="A0A8S0QBS0"/>
<dbReference type="Gramene" id="OE9A068691T1">
    <property type="protein sequence ID" value="OE9A068691C1"/>
    <property type="gene ID" value="OE9A068691"/>
</dbReference>
<dbReference type="Pfam" id="PF17917">
    <property type="entry name" value="RT_RNaseH"/>
    <property type="match status" value="1"/>
</dbReference>
<keyword evidence="1" id="KW-0808">Transferase</keyword>
<evidence type="ECO:0000256" key="1">
    <source>
        <dbReference type="ARBA" id="ARBA00022679"/>
    </source>
</evidence>
<keyword evidence="4" id="KW-0255">Endonuclease</keyword>
<gene>
    <name evidence="8" type="ORF">OLEA9_A068691</name>
</gene>
<protein>
    <recommendedName>
        <fullName evidence="7">Reverse transcriptase RNase H-like domain-containing protein</fullName>
    </recommendedName>
</protein>
<dbReference type="OrthoDB" id="1739755at2759"/>
<proteinExistence type="predicted"/>
<evidence type="ECO:0000256" key="5">
    <source>
        <dbReference type="ARBA" id="ARBA00022801"/>
    </source>
</evidence>
<evidence type="ECO:0000313" key="8">
    <source>
        <dbReference type="EMBL" id="CAA2964838.1"/>
    </source>
</evidence>
<dbReference type="Proteomes" id="UP000594638">
    <property type="component" value="Unassembled WGS sequence"/>
</dbReference>
<evidence type="ECO:0000313" key="9">
    <source>
        <dbReference type="Proteomes" id="UP000594638"/>
    </source>
</evidence>
<keyword evidence="9" id="KW-1185">Reference proteome</keyword>
<dbReference type="GO" id="GO:0016787">
    <property type="term" value="F:hydrolase activity"/>
    <property type="evidence" value="ECO:0007669"/>
    <property type="project" value="UniProtKB-KW"/>
</dbReference>
<dbReference type="PANTHER" id="PTHR34072">
    <property type="entry name" value="ENZYMATIC POLYPROTEIN-RELATED"/>
    <property type="match status" value="1"/>
</dbReference>
<keyword evidence="5" id="KW-0378">Hydrolase</keyword>
<dbReference type="InterPro" id="IPR041373">
    <property type="entry name" value="RT_RNaseH"/>
</dbReference>
<evidence type="ECO:0000259" key="7">
    <source>
        <dbReference type="Pfam" id="PF17917"/>
    </source>
</evidence>
<keyword evidence="3" id="KW-0540">Nuclease</keyword>
<dbReference type="CDD" id="cd09274">
    <property type="entry name" value="RNase_HI_RT_Ty3"/>
    <property type="match status" value="1"/>
</dbReference>
<sequence>MLAVVFTCDKFRSYLIGTKVIIYTAHAAIRYLFEKKDTKPRLIRWIFLLQEFDVEIRDEKGNENVVADHLSRLDNEKVVDDSQIRETFHGEVLLAVSTRIPLYADFVNYLVYGKLPLDLTFHQKKKFLHDVKSYLWDDPIVFKSCADRISRQCVPMEETQSIM</sequence>
<name>A0A8S0QBS0_OLEEU</name>
<dbReference type="GO" id="GO:0004519">
    <property type="term" value="F:endonuclease activity"/>
    <property type="evidence" value="ECO:0007669"/>
    <property type="project" value="UniProtKB-KW"/>
</dbReference>
<dbReference type="GO" id="GO:0003964">
    <property type="term" value="F:RNA-directed DNA polymerase activity"/>
    <property type="evidence" value="ECO:0007669"/>
    <property type="project" value="UniProtKB-KW"/>
</dbReference>
<dbReference type="SUPFAM" id="SSF56672">
    <property type="entry name" value="DNA/RNA polymerases"/>
    <property type="match status" value="1"/>
</dbReference>
<evidence type="ECO:0000256" key="4">
    <source>
        <dbReference type="ARBA" id="ARBA00022759"/>
    </source>
</evidence>
<keyword evidence="6" id="KW-0695">RNA-directed DNA polymerase</keyword>
<organism evidence="8 9">
    <name type="scientific">Olea europaea subsp. europaea</name>
    <dbReference type="NCBI Taxonomy" id="158383"/>
    <lineage>
        <taxon>Eukaryota</taxon>
        <taxon>Viridiplantae</taxon>
        <taxon>Streptophyta</taxon>
        <taxon>Embryophyta</taxon>
        <taxon>Tracheophyta</taxon>
        <taxon>Spermatophyta</taxon>
        <taxon>Magnoliopsida</taxon>
        <taxon>eudicotyledons</taxon>
        <taxon>Gunneridae</taxon>
        <taxon>Pentapetalae</taxon>
        <taxon>asterids</taxon>
        <taxon>lamiids</taxon>
        <taxon>Lamiales</taxon>
        <taxon>Oleaceae</taxon>
        <taxon>Oleeae</taxon>
        <taxon>Olea</taxon>
    </lineage>
</organism>